<sequence>MAQSKRQLRKVFDPRIGDLAAECETTSERVRTKLNDPISWCFCELCGEVTEFALATSERARGFYKRNGEAVPMSQTISAQAEKIADAAANRFALALTGDRPDSPIKLIIEYCGIDGFRNLKSDELRDRDGQNETGYISVEQFRLQVEGQARMALWAKRSDFIGAKPHPKPGNARADLAQKSSRAGEPSRLYCERHNQRRSDDARRAYQRDVERVGEYHALINEIWSIKAGQWPTWDIKAHAHVRKEAYRLLQESKPTITRISAEMIDALTSRGITNQSEIARQLGVSRQAVSAALKRRKGMNTNPVT</sequence>
<dbReference type="Proteomes" id="UP000613113">
    <property type="component" value="Unassembled WGS sequence"/>
</dbReference>
<protein>
    <submittedName>
        <fullName evidence="2">MarR family transcriptional regulator</fullName>
    </submittedName>
</protein>
<evidence type="ECO:0000313" key="3">
    <source>
        <dbReference type="Proteomes" id="UP000613113"/>
    </source>
</evidence>
<dbReference type="RefSeq" id="WP_186862492.1">
    <property type="nucleotide sequence ID" value="NZ_JACOGC010000002.1"/>
</dbReference>
<proteinExistence type="predicted"/>
<organism evidence="2 3">
    <name type="scientific">Undibacterium griseum</name>
    <dbReference type="NCBI Taxonomy" id="2762295"/>
    <lineage>
        <taxon>Bacteria</taxon>
        <taxon>Pseudomonadati</taxon>
        <taxon>Pseudomonadota</taxon>
        <taxon>Betaproteobacteria</taxon>
        <taxon>Burkholderiales</taxon>
        <taxon>Oxalobacteraceae</taxon>
        <taxon>Undibacterium</taxon>
    </lineage>
</organism>
<evidence type="ECO:0000313" key="2">
    <source>
        <dbReference type="EMBL" id="MBC3884929.1"/>
    </source>
</evidence>
<dbReference type="Gene3D" id="1.10.10.60">
    <property type="entry name" value="Homeodomain-like"/>
    <property type="match status" value="1"/>
</dbReference>
<evidence type="ECO:0000256" key="1">
    <source>
        <dbReference type="SAM" id="MobiDB-lite"/>
    </source>
</evidence>
<feature type="region of interest" description="Disordered" evidence="1">
    <location>
        <begin position="165"/>
        <end position="188"/>
    </location>
</feature>
<name>A0ABR6YLZ6_9BURK</name>
<comment type="caution">
    <text evidence="2">The sequence shown here is derived from an EMBL/GenBank/DDBJ whole genome shotgun (WGS) entry which is preliminary data.</text>
</comment>
<reference evidence="2 3" key="1">
    <citation type="submission" date="2020-08" db="EMBL/GenBank/DDBJ databases">
        <title>Novel species isolated from subtropical streams in China.</title>
        <authorList>
            <person name="Lu H."/>
        </authorList>
    </citation>
    <scope>NUCLEOTIDE SEQUENCE [LARGE SCALE GENOMIC DNA]</scope>
    <source>
        <strain evidence="2 3">FT31W</strain>
    </source>
</reference>
<accession>A0ABR6YLZ6</accession>
<dbReference type="EMBL" id="JACOGC010000002">
    <property type="protein sequence ID" value="MBC3884929.1"/>
    <property type="molecule type" value="Genomic_DNA"/>
</dbReference>
<gene>
    <name evidence="2" type="ORF">H8K27_07305</name>
</gene>
<keyword evidence="3" id="KW-1185">Reference proteome</keyword>